<evidence type="ECO:0000256" key="1">
    <source>
        <dbReference type="SAM" id="MobiDB-lite"/>
    </source>
</evidence>
<dbReference type="EMBL" id="JAEFCI010002111">
    <property type="protein sequence ID" value="KAG5462450.1"/>
    <property type="molecule type" value="Genomic_DNA"/>
</dbReference>
<comment type="caution">
    <text evidence="2">The sequence shown here is derived from an EMBL/GenBank/DDBJ whole genome shotgun (WGS) entry which is preliminary data.</text>
</comment>
<accession>A0A8H8A018</accession>
<feature type="compositionally biased region" description="Gly residues" evidence="1">
    <location>
        <begin position="450"/>
        <end position="463"/>
    </location>
</feature>
<dbReference type="AlphaFoldDB" id="A0A8H8A018"/>
<organism evidence="2 3">
    <name type="scientific">Olpidium bornovanus</name>
    <dbReference type="NCBI Taxonomy" id="278681"/>
    <lineage>
        <taxon>Eukaryota</taxon>
        <taxon>Fungi</taxon>
        <taxon>Fungi incertae sedis</taxon>
        <taxon>Olpidiomycota</taxon>
        <taxon>Olpidiomycotina</taxon>
        <taxon>Olpidiomycetes</taxon>
        <taxon>Olpidiales</taxon>
        <taxon>Olpidiaceae</taxon>
        <taxon>Olpidium</taxon>
    </lineage>
</organism>
<reference evidence="2 3" key="1">
    <citation type="journal article" name="Sci. Rep.">
        <title>Genome-scale phylogenetic analyses confirm Olpidium as the closest living zoosporic fungus to the non-flagellated, terrestrial fungi.</title>
        <authorList>
            <person name="Chang Y."/>
            <person name="Rochon D."/>
            <person name="Sekimoto S."/>
            <person name="Wang Y."/>
            <person name="Chovatia M."/>
            <person name="Sandor L."/>
            <person name="Salamov A."/>
            <person name="Grigoriev I.V."/>
            <person name="Stajich J.E."/>
            <person name="Spatafora J.W."/>
        </authorList>
    </citation>
    <scope>NUCLEOTIDE SEQUENCE [LARGE SCALE GENOMIC DNA]</scope>
    <source>
        <strain evidence="2">S191</strain>
    </source>
</reference>
<feature type="compositionally biased region" description="Polar residues" evidence="1">
    <location>
        <begin position="409"/>
        <end position="419"/>
    </location>
</feature>
<evidence type="ECO:0000313" key="3">
    <source>
        <dbReference type="Proteomes" id="UP000673691"/>
    </source>
</evidence>
<gene>
    <name evidence="2" type="ORF">BJ554DRAFT_5078</name>
</gene>
<dbReference type="Proteomes" id="UP000673691">
    <property type="component" value="Unassembled WGS sequence"/>
</dbReference>
<feature type="non-terminal residue" evidence="2">
    <location>
        <position position="1"/>
    </location>
</feature>
<name>A0A8H8A018_9FUNG</name>
<proteinExistence type="predicted"/>
<sequence>QGQQYCGVHPGEEGPLVREEDLGLHPHRNRHRFGFGLGPEQHPSGSFSLFPFPLPSPGAAVSTRLAGRGAFQHDGGERGTRRGSLSLAGKKKNDNRPSVSSQPCLATKLNPPPPSNCDTEQGPDGYRTDFRAPEGGEIAPDEPCAQTQVQLPSSTGASAGGAPMVSSCQKDTPVAFAVIVQLLQVCRMPEITYHAKYAGTKSSQPNATAHGTVVWSDHPHLTWPKRRRFLSSPEGLPEAARRTTISGHFFFRKPGRKKAWKRGHLAATVSSQLGQRGVIPEPRGQRRVDQSCRIKDLTCDCLRLAAVTEHSDVPKKLGSVPKSNQSISTIFLPSPHARLEDNRATSGIDREGEQVQADSFHGHCGCGGRTYRLGQQGKFLNIDGRVKICSFEKHRKPARMGRSKEPNLIESSTSDNASPHFSVPPCSATISLPVLAPMQSIGASQRGAGSVNGPGYHGSDGGC</sequence>
<protein>
    <submittedName>
        <fullName evidence="2">Uncharacterized protein</fullName>
    </submittedName>
</protein>
<feature type="region of interest" description="Disordered" evidence="1">
    <location>
        <begin position="444"/>
        <end position="463"/>
    </location>
</feature>
<keyword evidence="3" id="KW-1185">Reference proteome</keyword>
<feature type="region of interest" description="Disordered" evidence="1">
    <location>
        <begin position="70"/>
        <end position="141"/>
    </location>
</feature>
<feature type="region of interest" description="Disordered" evidence="1">
    <location>
        <begin position="397"/>
        <end position="422"/>
    </location>
</feature>
<evidence type="ECO:0000313" key="2">
    <source>
        <dbReference type="EMBL" id="KAG5462450.1"/>
    </source>
</evidence>